<protein>
    <submittedName>
        <fullName evidence="1">Uncharacterized protein</fullName>
    </submittedName>
</protein>
<reference evidence="1 2" key="1">
    <citation type="submission" date="2021-06" db="EMBL/GenBank/DDBJ databases">
        <title>Caerostris extrusa draft genome.</title>
        <authorList>
            <person name="Kono N."/>
            <person name="Arakawa K."/>
        </authorList>
    </citation>
    <scope>NUCLEOTIDE SEQUENCE [LARGE SCALE GENOMIC DNA]</scope>
</reference>
<dbReference type="AlphaFoldDB" id="A0AAV4N9Z9"/>
<accession>A0AAV4N9Z9</accession>
<evidence type="ECO:0000313" key="1">
    <source>
        <dbReference type="EMBL" id="GIX80733.1"/>
    </source>
</evidence>
<dbReference type="EMBL" id="BPLR01003057">
    <property type="protein sequence ID" value="GIX80733.1"/>
    <property type="molecule type" value="Genomic_DNA"/>
</dbReference>
<keyword evidence="2" id="KW-1185">Reference proteome</keyword>
<comment type="caution">
    <text evidence="1">The sequence shown here is derived from an EMBL/GenBank/DDBJ whole genome shotgun (WGS) entry which is preliminary data.</text>
</comment>
<organism evidence="1 2">
    <name type="scientific">Caerostris extrusa</name>
    <name type="common">Bark spider</name>
    <name type="synonym">Caerostris bankana</name>
    <dbReference type="NCBI Taxonomy" id="172846"/>
    <lineage>
        <taxon>Eukaryota</taxon>
        <taxon>Metazoa</taxon>
        <taxon>Ecdysozoa</taxon>
        <taxon>Arthropoda</taxon>
        <taxon>Chelicerata</taxon>
        <taxon>Arachnida</taxon>
        <taxon>Araneae</taxon>
        <taxon>Araneomorphae</taxon>
        <taxon>Entelegynae</taxon>
        <taxon>Araneoidea</taxon>
        <taxon>Araneidae</taxon>
        <taxon>Caerostris</taxon>
    </lineage>
</organism>
<gene>
    <name evidence="1" type="ORF">CEXT_581511</name>
</gene>
<proteinExistence type="predicted"/>
<sequence>MAKHFSKKRSQWLPSRRNGLEWLPSANEESFFILFNERPCKRFVSRKWGHFLAHNGGLDCRRFYFIFTSRNENSSDGRNTDD</sequence>
<dbReference type="Proteomes" id="UP001054945">
    <property type="component" value="Unassembled WGS sequence"/>
</dbReference>
<evidence type="ECO:0000313" key="2">
    <source>
        <dbReference type="Proteomes" id="UP001054945"/>
    </source>
</evidence>
<name>A0AAV4N9Z9_CAEEX</name>